<evidence type="ECO:0000313" key="3">
    <source>
        <dbReference type="EMBL" id="OLQ00645.1"/>
    </source>
</evidence>
<dbReference type="EMBL" id="LSRX01000321">
    <property type="protein sequence ID" value="OLQ00645.1"/>
    <property type="molecule type" value="Genomic_DNA"/>
</dbReference>
<accession>A0A1Q9DZP1</accession>
<feature type="region of interest" description="Disordered" evidence="2">
    <location>
        <begin position="272"/>
        <end position="377"/>
    </location>
</feature>
<feature type="region of interest" description="Disordered" evidence="2">
    <location>
        <begin position="1"/>
        <end position="114"/>
    </location>
</feature>
<name>A0A1Q9DZP1_SYMMI</name>
<dbReference type="OrthoDB" id="438402at2759"/>
<proteinExistence type="predicted"/>
<keyword evidence="1" id="KW-0175">Coiled coil</keyword>
<keyword evidence="4" id="KW-1185">Reference proteome</keyword>
<feature type="compositionally biased region" description="Basic and acidic residues" evidence="2">
    <location>
        <begin position="501"/>
        <end position="533"/>
    </location>
</feature>
<feature type="region of interest" description="Disordered" evidence="2">
    <location>
        <begin position="490"/>
        <end position="557"/>
    </location>
</feature>
<gene>
    <name evidence="3" type="ORF">AK812_SmicGene16666</name>
</gene>
<protein>
    <submittedName>
        <fullName evidence="3">Uncharacterized protein</fullName>
    </submittedName>
</protein>
<comment type="caution">
    <text evidence="3">The sequence shown here is derived from an EMBL/GenBank/DDBJ whole genome shotgun (WGS) entry which is preliminary data.</text>
</comment>
<feature type="compositionally biased region" description="Basic and acidic residues" evidence="2">
    <location>
        <begin position="1"/>
        <end position="10"/>
    </location>
</feature>
<reference evidence="3 4" key="1">
    <citation type="submission" date="2016-02" db="EMBL/GenBank/DDBJ databases">
        <title>Genome analysis of coral dinoflagellate symbionts highlights evolutionary adaptations to a symbiotic lifestyle.</title>
        <authorList>
            <person name="Aranda M."/>
            <person name="Li Y."/>
            <person name="Liew Y.J."/>
            <person name="Baumgarten S."/>
            <person name="Simakov O."/>
            <person name="Wilson M."/>
            <person name="Piel J."/>
            <person name="Ashoor H."/>
            <person name="Bougouffa S."/>
            <person name="Bajic V.B."/>
            <person name="Ryu T."/>
            <person name="Ravasi T."/>
            <person name="Bayer T."/>
            <person name="Micklem G."/>
            <person name="Kim H."/>
            <person name="Bhak J."/>
            <person name="Lajeunesse T.C."/>
            <person name="Voolstra C.R."/>
        </authorList>
    </citation>
    <scope>NUCLEOTIDE SEQUENCE [LARGE SCALE GENOMIC DNA]</scope>
    <source>
        <strain evidence="3 4">CCMP2467</strain>
    </source>
</reference>
<feature type="compositionally biased region" description="Basic and acidic residues" evidence="2">
    <location>
        <begin position="33"/>
        <end position="107"/>
    </location>
</feature>
<sequence length="557" mass="63523">MRGAAEDRRRNVVRKARAKASKLSSSSESYESDPEKAYMRKEKKEKDEGENPEKQAEKKEEEAKEQEEANDPKEQEEAKDPKEQEEAKDPAEQEVAKDPEEQEKAEADLADQMSMDDAVKSIFKMDDRYMEMMIEPERKDAVKEVLSELERPIDQWPESYGLKLEKMCADFKSWSGELEDVVPKTYDEIEQKSAEIDYAQNKLDEALEMKAAAEAEIEKKTAESERLDDGLQTAKGALDASTEVCNMLQEVVSQSKAAVSSDEMLRKRLFAAPATPAKRNPQLEMLQALMEKRRTGTATPASAVSVSESEGPEKKVVRGSDRPSEPKEPPKQKPRPEAKAAPDILKKEAEMDEKKDKRDAERVEKSEKRDVKQPKERWLLPGKSREDEAPFGCFFCQSDAHKAKDGEGELFCQICWDEQKGWTLWDPSAKRRNQFYGFGAHTYQKCYSFIKLNDRQKQVYIDEANKAITGALNPDPKWGSEPVLKKRKVDPKVIAVEDDDERKKKGDDEGKADKDKKVEAKKTPKKDPNEKKEKKEKKAKKAKKDENRPTADSTDME</sequence>
<dbReference type="Proteomes" id="UP000186817">
    <property type="component" value="Unassembled WGS sequence"/>
</dbReference>
<organism evidence="3 4">
    <name type="scientific">Symbiodinium microadriaticum</name>
    <name type="common">Dinoflagellate</name>
    <name type="synonym">Zooxanthella microadriatica</name>
    <dbReference type="NCBI Taxonomy" id="2951"/>
    <lineage>
        <taxon>Eukaryota</taxon>
        <taxon>Sar</taxon>
        <taxon>Alveolata</taxon>
        <taxon>Dinophyceae</taxon>
        <taxon>Suessiales</taxon>
        <taxon>Symbiodiniaceae</taxon>
        <taxon>Symbiodinium</taxon>
    </lineage>
</organism>
<dbReference type="AlphaFoldDB" id="A0A1Q9DZP1"/>
<evidence type="ECO:0000256" key="1">
    <source>
        <dbReference type="SAM" id="Coils"/>
    </source>
</evidence>
<evidence type="ECO:0000256" key="2">
    <source>
        <dbReference type="SAM" id="MobiDB-lite"/>
    </source>
</evidence>
<feature type="compositionally biased region" description="Basic and acidic residues" evidence="2">
    <location>
        <begin position="311"/>
        <end position="377"/>
    </location>
</feature>
<feature type="compositionally biased region" description="Polar residues" evidence="2">
    <location>
        <begin position="296"/>
        <end position="308"/>
    </location>
</feature>
<feature type="compositionally biased region" description="Basic residues" evidence="2">
    <location>
        <begin position="11"/>
        <end position="20"/>
    </location>
</feature>
<feature type="coiled-coil region" evidence="1">
    <location>
        <begin position="189"/>
        <end position="230"/>
    </location>
</feature>
<evidence type="ECO:0000313" key="4">
    <source>
        <dbReference type="Proteomes" id="UP000186817"/>
    </source>
</evidence>